<dbReference type="GO" id="GO:0008173">
    <property type="term" value="F:RNA methyltransferase activity"/>
    <property type="evidence" value="ECO:0007669"/>
    <property type="project" value="InterPro"/>
</dbReference>
<gene>
    <name evidence="6" type="ORF">SEMRO_601_G173620.1</name>
</gene>
<proteinExistence type="inferred from homology"/>
<evidence type="ECO:0000256" key="3">
    <source>
        <dbReference type="ARBA" id="ARBA00022691"/>
    </source>
</evidence>
<dbReference type="Gene3D" id="3.40.50.150">
    <property type="entry name" value="Vaccinia Virus protein VP39"/>
    <property type="match status" value="2"/>
</dbReference>
<feature type="compositionally biased region" description="Basic and acidic residues" evidence="5">
    <location>
        <begin position="1"/>
        <end position="14"/>
    </location>
</feature>
<evidence type="ECO:0000313" key="6">
    <source>
        <dbReference type="EMBL" id="CAB9513602.1"/>
    </source>
</evidence>
<feature type="region of interest" description="Disordered" evidence="5">
    <location>
        <begin position="1"/>
        <end position="59"/>
    </location>
</feature>
<comment type="similarity">
    <text evidence="4">Belongs to the class I-like SAM-binding methyltransferase superfamily. RNA M5U methyltransferase family.</text>
</comment>
<dbReference type="OrthoDB" id="10250660at2759"/>
<feature type="binding site" evidence="4">
    <location>
        <position position="427"/>
    </location>
    <ligand>
        <name>S-adenosyl-L-methionine</name>
        <dbReference type="ChEBI" id="CHEBI:59789"/>
    </ligand>
</feature>
<protein>
    <submittedName>
        <fullName evidence="6">Uncharacterized RNA methyltransferase pc1998</fullName>
    </submittedName>
</protein>
<keyword evidence="7" id="KW-1185">Reference proteome</keyword>
<dbReference type="GO" id="GO:0032259">
    <property type="term" value="P:methylation"/>
    <property type="evidence" value="ECO:0007669"/>
    <property type="project" value="UniProtKB-KW"/>
</dbReference>
<comment type="caution">
    <text evidence="6">The sequence shown here is derived from an EMBL/GenBank/DDBJ whole genome shotgun (WGS) entry which is preliminary data.</text>
</comment>
<dbReference type="Gene3D" id="2.40.50.1070">
    <property type="match status" value="1"/>
</dbReference>
<feature type="compositionally biased region" description="Basic residues" evidence="5">
    <location>
        <begin position="204"/>
        <end position="214"/>
    </location>
</feature>
<dbReference type="PANTHER" id="PTHR47548:SF1">
    <property type="entry name" value="S-ADENOSYL-L-METHIONINE-DEPENDENT METHYLTRANSFERASES SUPERFAMILY PROTEIN"/>
    <property type="match status" value="1"/>
</dbReference>
<feature type="binding site" evidence="4">
    <location>
        <position position="322"/>
    </location>
    <ligand>
        <name>S-adenosyl-L-methionine</name>
        <dbReference type="ChEBI" id="CHEBI:59789"/>
    </ligand>
</feature>
<dbReference type="PANTHER" id="PTHR47548">
    <property type="entry name" value="BNAA06G32370D PROTEIN"/>
    <property type="match status" value="1"/>
</dbReference>
<dbReference type="Proteomes" id="UP001153069">
    <property type="component" value="Unassembled WGS sequence"/>
</dbReference>
<dbReference type="AlphaFoldDB" id="A0A9N8E327"/>
<reference evidence="6" key="1">
    <citation type="submission" date="2020-06" db="EMBL/GenBank/DDBJ databases">
        <authorList>
            <consortium name="Plant Systems Biology data submission"/>
        </authorList>
    </citation>
    <scope>NUCLEOTIDE SEQUENCE</scope>
    <source>
        <strain evidence="6">D6</strain>
    </source>
</reference>
<keyword evidence="2 4" id="KW-0808">Transferase</keyword>
<keyword evidence="1 4" id="KW-0489">Methyltransferase</keyword>
<evidence type="ECO:0000313" key="7">
    <source>
        <dbReference type="Proteomes" id="UP001153069"/>
    </source>
</evidence>
<feature type="compositionally biased region" description="Low complexity" evidence="5">
    <location>
        <begin position="41"/>
        <end position="50"/>
    </location>
</feature>
<keyword evidence="3 4" id="KW-0949">S-adenosyl-L-methionine</keyword>
<dbReference type="InterPro" id="IPR010280">
    <property type="entry name" value="U5_MeTrfase_fam"/>
</dbReference>
<evidence type="ECO:0000256" key="5">
    <source>
        <dbReference type="SAM" id="MobiDB-lite"/>
    </source>
</evidence>
<name>A0A9N8E327_9STRA</name>
<feature type="active site" description="Nucleophile" evidence="4">
    <location>
        <position position="456"/>
    </location>
</feature>
<dbReference type="InterPro" id="IPR029063">
    <property type="entry name" value="SAM-dependent_MTases_sf"/>
</dbReference>
<evidence type="ECO:0000256" key="4">
    <source>
        <dbReference type="PROSITE-ProRule" id="PRU01024"/>
    </source>
</evidence>
<organism evidence="6 7">
    <name type="scientific">Seminavis robusta</name>
    <dbReference type="NCBI Taxonomy" id="568900"/>
    <lineage>
        <taxon>Eukaryota</taxon>
        <taxon>Sar</taxon>
        <taxon>Stramenopiles</taxon>
        <taxon>Ochrophyta</taxon>
        <taxon>Bacillariophyta</taxon>
        <taxon>Bacillariophyceae</taxon>
        <taxon>Bacillariophycidae</taxon>
        <taxon>Naviculales</taxon>
        <taxon>Naviculaceae</taxon>
        <taxon>Seminavis</taxon>
    </lineage>
</organism>
<dbReference type="InterPro" id="IPR053304">
    <property type="entry name" value="RNA_M5U_MTase"/>
</dbReference>
<feature type="binding site" evidence="4">
    <location>
        <position position="353"/>
    </location>
    <ligand>
        <name>S-adenosyl-L-methionine</name>
        <dbReference type="ChEBI" id="CHEBI:59789"/>
    </ligand>
</feature>
<feature type="compositionally biased region" description="Polar residues" evidence="5">
    <location>
        <begin position="217"/>
        <end position="226"/>
    </location>
</feature>
<feature type="region of interest" description="Disordered" evidence="5">
    <location>
        <begin position="201"/>
        <end position="226"/>
    </location>
</feature>
<evidence type="ECO:0000256" key="1">
    <source>
        <dbReference type="ARBA" id="ARBA00022603"/>
    </source>
</evidence>
<dbReference type="GO" id="GO:0006396">
    <property type="term" value="P:RNA processing"/>
    <property type="evidence" value="ECO:0007669"/>
    <property type="project" value="InterPro"/>
</dbReference>
<sequence>MAKSNSKERKEESKALPVSTSKKTATQLRNARKRRSKQKTKPQQSPTTTSGQASDPSVQYLHNPKLAPLVQTAKQFFADIYAVQFPIYQKGPKTGWRTVSKLPVRTQQGKVSIGMFQKQSHRINTPSGSSCSFYAYPAHHPSINQALVSVAQLCQELNIDVYNEHDGSGFLRYVAMNVEQATGKVQLTLIWKDSPYQQELEIGKKKKKKKKRKKNDNTPSKTSSSEGKIQLERLISHLLHKMAPSQEEKDKSSSWQLHSLWVHFNAAWKHSNAIFDIHSTSPDAWLHVYGPKTIPEHLTLSSSTLTVAKKPTLHFGPNVFRQANLGAFAHIVDAIRQRIGQERNNEMQCVELYGGVGTIGLNLLDLPNIKSLVCSDENTHNQDCFAKGLASLESSSAKATYVPLNATDMVKDSRRFLQDMCHVLIVDPPRKGLDEPVVEALISSSHKIQLLVYVSCGFEAFQRDYKSLTDKEQWKLEHAEGHILFPGSNAIETLAFFTHKSSKKR</sequence>
<feature type="compositionally biased region" description="Basic residues" evidence="5">
    <location>
        <begin position="30"/>
        <end position="40"/>
    </location>
</feature>
<evidence type="ECO:0000256" key="2">
    <source>
        <dbReference type="ARBA" id="ARBA00022679"/>
    </source>
</evidence>
<feature type="binding site" evidence="4">
    <location>
        <position position="377"/>
    </location>
    <ligand>
        <name>S-adenosyl-L-methionine</name>
        <dbReference type="ChEBI" id="CHEBI:59789"/>
    </ligand>
</feature>
<dbReference type="EMBL" id="CAICTM010000600">
    <property type="protein sequence ID" value="CAB9513602.1"/>
    <property type="molecule type" value="Genomic_DNA"/>
</dbReference>
<dbReference type="PROSITE" id="PS51687">
    <property type="entry name" value="SAM_MT_RNA_M5U"/>
    <property type="match status" value="1"/>
</dbReference>
<dbReference type="SUPFAM" id="SSF53335">
    <property type="entry name" value="S-adenosyl-L-methionine-dependent methyltransferases"/>
    <property type="match status" value="1"/>
</dbReference>
<accession>A0A9N8E327</accession>
<feature type="compositionally biased region" description="Polar residues" evidence="5">
    <location>
        <begin position="18"/>
        <end position="29"/>
    </location>
</feature>